<comment type="similarity">
    <text evidence="1 9 11">Belongs to the glycosyl hydrolase 67 family.</text>
</comment>
<comment type="function">
    <text evidence="11">Alpha-glucuronidase involved in the hydrolysis of xylan, a major structural heterogeneous polysaccharide found in plant biomass representing the second most abundant polysaccharide in the biosphere, after cellulose. Releases 4-O-methylglucuronic acid from xylan.</text>
</comment>
<keyword evidence="6 9" id="KW-0326">Glycosidase</keyword>
<dbReference type="InterPro" id="IPR037054">
    <property type="entry name" value="A-glucoronidase_C_sf"/>
</dbReference>
<dbReference type="GO" id="GO:0005576">
    <property type="term" value="C:extracellular region"/>
    <property type="evidence" value="ECO:0007669"/>
    <property type="project" value="UniProtKB-SubCell"/>
</dbReference>
<dbReference type="InterPro" id="IPR011100">
    <property type="entry name" value="Glyco_hydro_67_cat"/>
</dbReference>
<evidence type="ECO:0000256" key="9">
    <source>
        <dbReference type="PIRNR" id="PIRNR029900"/>
    </source>
</evidence>
<accession>A0AA39LCK7</accession>
<dbReference type="Proteomes" id="UP001175261">
    <property type="component" value="Unassembled WGS sequence"/>
</dbReference>
<feature type="domain" description="Glycosyl hydrolase family 67 catalytic" evidence="14">
    <location>
        <begin position="142"/>
        <end position="466"/>
    </location>
</feature>
<organism evidence="15 16">
    <name type="scientific">Sarocladium strictum</name>
    <name type="common">Black bundle disease fungus</name>
    <name type="synonym">Acremonium strictum</name>
    <dbReference type="NCBI Taxonomy" id="5046"/>
    <lineage>
        <taxon>Eukaryota</taxon>
        <taxon>Fungi</taxon>
        <taxon>Dikarya</taxon>
        <taxon>Ascomycota</taxon>
        <taxon>Pezizomycotina</taxon>
        <taxon>Sordariomycetes</taxon>
        <taxon>Hypocreomycetidae</taxon>
        <taxon>Hypocreales</taxon>
        <taxon>Sarocladiaceae</taxon>
        <taxon>Sarocladium</taxon>
    </lineage>
</organism>
<dbReference type="GO" id="GO:0045493">
    <property type="term" value="P:xylan catabolic process"/>
    <property type="evidence" value="ECO:0007669"/>
    <property type="project" value="UniProtKB-KW"/>
</dbReference>
<evidence type="ECO:0000256" key="5">
    <source>
        <dbReference type="ARBA" id="ARBA00023277"/>
    </source>
</evidence>
<evidence type="ECO:0000256" key="11">
    <source>
        <dbReference type="RuleBase" id="RU361198"/>
    </source>
</evidence>
<keyword evidence="3 9" id="KW-0858">Xylan degradation</keyword>
<dbReference type="InterPro" id="IPR029018">
    <property type="entry name" value="Hex-like_dom2"/>
</dbReference>
<comment type="caution">
    <text evidence="15">The sequence shown here is derived from an EMBL/GenBank/DDBJ whole genome shotgun (WGS) entry which is preliminary data.</text>
</comment>
<gene>
    <name evidence="11" type="primary">aguA</name>
    <name evidence="15" type="ORF">NLU13_1763</name>
</gene>
<evidence type="ECO:0000313" key="16">
    <source>
        <dbReference type="Proteomes" id="UP001175261"/>
    </source>
</evidence>
<comment type="subcellular location">
    <subcellularLocation>
        <location evidence="11">Secreted</location>
    </subcellularLocation>
</comment>
<sequence>MLPPETGLDAWLRYAPLSETLRSQHKQLSHIVALSDGSADPVSVAGQELQEGIRKILGHSLTVSSRHDGASSDSAIVVGTVSAFQKSGLSAAVQSLPALEEDGFWLDSGDGNGAHIVGQNERGALYGAFEYLSLLAQGKLASATVRKAYNPGASIRYVNQWDNLDENCPHGSIERGYGGKSIFFRDGFVLEDLSRVRQYARLLASIRINGCIVNNVNSSHELFNETNLEGLGRIADAMRPYGVRIGVSLFFDTPRGLAGLPTSDPLDPAVVKFWEDLTAKLYKRIPDMLGYTIKANSEGQPGPLTYGRTLAEGANMFARALKPHGDGIVMYRAFVYNHHLDEADLKNDRANAAVEYFAHLDGEFEDNVIIQIKFGPIDFQIREPPSPLFAHLRKTPVICEFMVCQEYLGQQSHYVYMAPEWETILGFDMRIDGKQSLVRDIAGGKVHGWKRSGYAAVTNVGDDSTWLGHHLSMSNLYAYGRLCWDATEPAQDILLDWIRLTFSAENSTVIDTIRDIGMESWPTYEAYSGNLGIQTLCDILYTHYGPSPGSQDGNGWGQWTRADDKALGMDRTAATGTGNAAQYPPEVAARFENIETTPDDLLLWFHHVPYTHKLKSGKTVIQHFYDAHYDGSQNAQTFPKRWASLKGLIDDARWEHVAFKLAYQAGHSLVWRDSVNNFYLAKCGIPDEKNRVGNYRWRIEAESMQLEGYEVVDVTPREAASGGRAVVASSPTKATATTRNPFPTGKRDIAVNYYDHTGGHARYEILVDGKVVGQWTGDLDTRLLHAFSEHVDGHSATRVYFRGVEVKEGAEISVVGYPDGKDKAPLDYISLLPEGVVD</sequence>
<dbReference type="PANTHER" id="PTHR39207:SF1">
    <property type="entry name" value="ALPHA-GLUCURONIDASE A"/>
    <property type="match status" value="1"/>
</dbReference>
<dbReference type="AlphaFoldDB" id="A0AA39LCK7"/>
<evidence type="ECO:0000256" key="4">
    <source>
        <dbReference type="ARBA" id="ARBA00022801"/>
    </source>
</evidence>
<dbReference type="EC" id="3.2.1.139" evidence="2 9"/>
<proteinExistence type="inferred from homology"/>
<feature type="domain" description="Alpha glucuronidase N-terminal" evidence="12">
    <location>
        <begin position="10"/>
        <end position="131"/>
    </location>
</feature>
<evidence type="ECO:0000313" key="15">
    <source>
        <dbReference type="EMBL" id="KAK0392267.1"/>
    </source>
</evidence>
<dbReference type="Gene3D" id="3.20.20.80">
    <property type="entry name" value="Glycosidases"/>
    <property type="match status" value="1"/>
</dbReference>
<evidence type="ECO:0000256" key="7">
    <source>
        <dbReference type="ARBA" id="ARBA00023326"/>
    </source>
</evidence>
<feature type="active site" description="Proton donor" evidence="10">
    <location>
        <position position="298"/>
    </location>
</feature>
<evidence type="ECO:0000256" key="2">
    <source>
        <dbReference type="ARBA" id="ARBA00012271"/>
    </source>
</evidence>
<dbReference type="SUPFAM" id="SSF55545">
    <property type="entry name" value="beta-N-acetylhexosaminidase-like domain"/>
    <property type="match status" value="1"/>
</dbReference>
<comment type="catalytic activity">
    <reaction evidence="8 9 11">
        <text>an alpha-D-glucuronoside + H2O = D-glucuronate + an alcohol</text>
        <dbReference type="Rhea" id="RHEA:20005"/>
        <dbReference type="ChEBI" id="CHEBI:15377"/>
        <dbReference type="ChEBI" id="CHEBI:30879"/>
        <dbReference type="ChEBI" id="CHEBI:58720"/>
        <dbReference type="ChEBI" id="CHEBI:58899"/>
        <dbReference type="EC" id="3.2.1.139"/>
    </reaction>
</comment>
<evidence type="ECO:0000256" key="6">
    <source>
        <dbReference type="ARBA" id="ARBA00023295"/>
    </source>
</evidence>
<evidence type="ECO:0000256" key="10">
    <source>
        <dbReference type="PIRSR" id="PIRSR029900-1"/>
    </source>
</evidence>
<dbReference type="InterPro" id="IPR005154">
    <property type="entry name" value="Glyco_hydro_67_aGlcAse_N"/>
</dbReference>
<dbReference type="GO" id="GO:0046559">
    <property type="term" value="F:alpha-glucuronidase activity"/>
    <property type="evidence" value="ECO:0007669"/>
    <property type="project" value="UniProtKB-EC"/>
</dbReference>
<name>A0AA39LCK7_SARSR</name>
<feature type="active site" description="Proton acceptor" evidence="10">
    <location>
        <position position="406"/>
    </location>
</feature>
<dbReference type="SUPFAM" id="SSF51445">
    <property type="entry name" value="(Trans)glycosidases"/>
    <property type="match status" value="1"/>
</dbReference>
<dbReference type="Gene3D" id="3.30.379.10">
    <property type="entry name" value="Chitobiase/beta-hexosaminidase domain 2-like"/>
    <property type="match status" value="1"/>
</dbReference>
<evidence type="ECO:0000256" key="1">
    <source>
        <dbReference type="ARBA" id="ARBA00008833"/>
    </source>
</evidence>
<dbReference type="Pfam" id="PF07477">
    <property type="entry name" value="Glyco_hydro_67C"/>
    <property type="match status" value="1"/>
</dbReference>
<keyword evidence="4 9" id="KW-0378">Hydrolase</keyword>
<reference evidence="15" key="1">
    <citation type="submission" date="2022-10" db="EMBL/GenBank/DDBJ databases">
        <title>Determination and structural analysis of whole genome sequence of Sarocladium strictum F4-1.</title>
        <authorList>
            <person name="Hu L."/>
            <person name="Jiang Y."/>
        </authorList>
    </citation>
    <scope>NUCLEOTIDE SEQUENCE</scope>
    <source>
        <strain evidence="15">F4-1</strain>
    </source>
</reference>
<dbReference type="InterPro" id="IPR011395">
    <property type="entry name" value="Glyco_hydro_67_aGlcAse"/>
</dbReference>
<evidence type="ECO:0000259" key="14">
    <source>
        <dbReference type="Pfam" id="PF07488"/>
    </source>
</evidence>
<feature type="domain" description="Glycosyl hydrolase family 67 C-terminal" evidence="13">
    <location>
        <begin position="468"/>
        <end position="691"/>
    </location>
</feature>
<keyword evidence="16" id="KW-1185">Reference proteome</keyword>
<dbReference type="InterPro" id="IPR011099">
    <property type="entry name" value="Glyco_hydro_67_C"/>
</dbReference>
<keyword evidence="7 11" id="KW-0624">Polysaccharide degradation</keyword>
<dbReference type="Gene3D" id="3.90.1330.10">
    <property type="entry name" value="Alpha-glucuronidase, C-terminal domain"/>
    <property type="match status" value="1"/>
</dbReference>
<dbReference type="PIRSF" id="PIRSF029900">
    <property type="entry name" value="Alpha-glucuronds"/>
    <property type="match status" value="1"/>
</dbReference>
<dbReference type="InterPro" id="IPR017853">
    <property type="entry name" value="GH"/>
</dbReference>
<dbReference type="EMBL" id="JAPDFR010000001">
    <property type="protein sequence ID" value="KAK0392267.1"/>
    <property type="molecule type" value="Genomic_DNA"/>
</dbReference>
<protein>
    <recommendedName>
        <fullName evidence="2 9">Alpha-glucuronidase</fullName>
        <ecNumber evidence="2 9">3.2.1.139</ecNumber>
    </recommendedName>
</protein>
<evidence type="ECO:0000259" key="12">
    <source>
        <dbReference type="Pfam" id="PF03648"/>
    </source>
</evidence>
<keyword evidence="5 11" id="KW-0119">Carbohydrate metabolism</keyword>
<dbReference type="PANTHER" id="PTHR39207">
    <property type="entry name" value="ALPHA-GLUCURONIDASE A"/>
    <property type="match status" value="1"/>
</dbReference>
<feature type="active site" description="Proton acceptor" evidence="10">
    <location>
        <position position="378"/>
    </location>
</feature>
<evidence type="ECO:0000256" key="8">
    <source>
        <dbReference type="ARBA" id="ARBA00048838"/>
    </source>
</evidence>
<dbReference type="CDD" id="cd02795">
    <property type="entry name" value="CBM6-CBM35-CBM36_like"/>
    <property type="match status" value="1"/>
</dbReference>
<evidence type="ECO:0000259" key="13">
    <source>
        <dbReference type="Pfam" id="PF07477"/>
    </source>
</evidence>
<evidence type="ECO:0000256" key="3">
    <source>
        <dbReference type="ARBA" id="ARBA00022651"/>
    </source>
</evidence>
<dbReference type="Pfam" id="PF07488">
    <property type="entry name" value="Glyco_hydro_67M"/>
    <property type="match status" value="1"/>
</dbReference>
<dbReference type="Pfam" id="PF03648">
    <property type="entry name" value="Glyco_hydro_67N"/>
    <property type="match status" value="1"/>
</dbReference>